<keyword evidence="1" id="KW-0812">Transmembrane</keyword>
<protein>
    <submittedName>
        <fullName evidence="2">Predicted membrane protein</fullName>
    </submittedName>
</protein>
<dbReference type="RefSeq" id="WP_245785571.1">
    <property type="nucleotide sequence ID" value="NZ_FNRM01000001.1"/>
</dbReference>
<keyword evidence="3" id="KW-1185">Reference proteome</keyword>
<feature type="transmembrane region" description="Helical" evidence="1">
    <location>
        <begin position="83"/>
        <end position="105"/>
    </location>
</feature>
<accession>A0A1H3XQX0</accession>
<feature type="transmembrane region" description="Helical" evidence="1">
    <location>
        <begin position="222"/>
        <end position="242"/>
    </location>
</feature>
<feature type="transmembrane region" description="Helical" evidence="1">
    <location>
        <begin position="31"/>
        <end position="51"/>
    </location>
</feature>
<dbReference type="STRING" id="152573.SAMN04488051_101325"/>
<evidence type="ECO:0000313" key="2">
    <source>
        <dbReference type="EMBL" id="SEA00984.1"/>
    </source>
</evidence>
<keyword evidence="1" id="KW-0472">Membrane</keyword>
<dbReference type="AlphaFoldDB" id="A0A1H3XQX0"/>
<feature type="transmembrane region" description="Helical" evidence="1">
    <location>
        <begin position="150"/>
        <end position="169"/>
    </location>
</feature>
<reference evidence="2 3" key="1">
    <citation type="submission" date="2016-10" db="EMBL/GenBank/DDBJ databases">
        <authorList>
            <person name="de Groot N.N."/>
        </authorList>
    </citation>
    <scope>NUCLEOTIDE SEQUENCE [LARGE SCALE GENOMIC DNA]</scope>
    <source>
        <strain evidence="2 3">CGMCC 1.3430</strain>
    </source>
</reference>
<gene>
    <name evidence="2" type="ORF">SAMN04488051_101325</name>
</gene>
<dbReference type="Proteomes" id="UP000198773">
    <property type="component" value="Unassembled WGS sequence"/>
</dbReference>
<keyword evidence="1" id="KW-1133">Transmembrane helix</keyword>
<dbReference type="Pfam" id="PF10067">
    <property type="entry name" value="DUF2306"/>
    <property type="match status" value="1"/>
</dbReference>
<name>A0A1H3XQX0_ALKAM</name>
<feature type="transmembrane region" description="Helical" evidence="1">
    <location>
        <begin position="181"/>
        <end position="202"/>
    </location>
</feature>
<dbReference type="InterPro" id="IPR018750">
    <property type="entry name" value="DUF2306_membrane"/>
</dbReference>
<feature type="transmembrane region" description="Helical" evidence="1">
    <location>
        <begin position="117"/>
        <end position="138"/>
    </location>
</feature>
<feature type="transmembrane region" description="Helical" evidence="1">
    <location>
        <begin position="254"/>
        <end position="278"/>
    </location>
</feature>
<dbReference type="EMBL" id="FNRM01000001">
    <property type="protein sequence ID" value="SEA00984.1"/>
    <property type="molecule type" value="Genomic_DNA"/>
</dbReference>
<sequence length="283" mass="31260">MTEQSSNTLSYNNRVHTGISTTASTALATSVMCWLALALIGQWLFALYIAIRYGIPVVSGDYSAVNQGLHMDGYQAGAGLDNLIYFGHILPAILLSIGGVVQFVPQIRRKLSRLHRWNGRMFLTLGLLGALTGLYLSWVRGSRLSDLGALGITLNGLLIPIAVYMAWRFARAGNFKAHQRWAVHSFLLINAVWAFRLFLFGWLMLNQGPKGNNSTLDGPADLFFSVACYLLPMLVAELVFWAQRQSSERIKWSVTLVMVLGSAVTLIGITAVSMMFWLPVIMS</sequence>
<evidence type="ECO:0000313" key="3">
    <source>
        <dbReference type="Proteomes" id="UP000198773"/>
    </source>
</evidence>
<proteinExistence type="predicted"/>
<organism evidence="2 3">
    <name type="scientific">Alkalimonas amylolytica</name>
    <dbReference type="NCBI Taxonomy" id="152573"/>
    <lineage>
        <taxon>Bacteria</taxon>
        <taxon>Pseudomonadati</taxon>
        <taxon>Pseudomonadota</taxon>
        <taxon>Gammaproteobacteria</taxon>
        <taxon>Alkalimonas</taxon>
    </lineage>
</organism>
<evidence type="ECO:0000256" key="1">
    <source>
        <dbReference type="SAM" id="Phobius"/>
    </source>
</evidence>